<evidence type="ECO:0000256" key="3">
    <source>
        <dbReference type="ARBA" id="ARBA00023163"/>
    </source>
</evidence>
<dbReference type="Gene3D" id="3.30.450.80">
    <property type="entry name" value="Transcription factor LuxR-like, autoinducer-binding domain"/>
    <property type="match status" value="1"/>
</dbReference>
<dbReference type="InterPro" id="IPR005143">
    <property type="entry name" value="TF_LuxR_autoind-bd_dom"/>
</dbReference>
<organism evidence="6">
    <name type="scientific">Burkholderia contaminans</name>
    <dbReference type="NCBI Taxonomy" id="488447"/>
    <lineage>
        <taxon>Bacteria</taxon>
        <taxon>Pseudomonadati</taxon>
        <taxon>Pseudomonadota</taxon>
        <taxon>Betaproteobacteria</taxon>
        <taxon>Burkholderiales</taxon>
        <taxon>Burkholderiaceae</taxon>
        <taxon>Burkholderia</taxon>
        <taxon>Burkholderia cepacia complex</taxon>
    </lineage>
</organism>
<evidence type="ECO:0000256" key="1">
    <source>
        <dbReference type="ARBA" id="ARBA00023015"/>
    </source>
</evidence>
<keyword evidence="1" id="KW-0805">Transcription regulation</keyword>
<dbReference type="EMBL" id="AP018357">
    <property type="protein sequence ID" value="BBA38621.1"/>
    <property type="molecule type" value="Genomic_DNA"/>
</dbReference>
<evidence type="ECO:0000313" key="6">
    <source>
        <dbReference type="EMBL" id="BBA38621.1"/>
    </source>
</evidence>
<protein>
    <recommendedName>
        <fullName evidence="5">Transcription factor LuxR-like autoinducer-binding domain-containing protein</fullName>
    </recommendedName>
</protein>
<proteinExistence type="predicted"/>
<feature type="region of interest" description="Disordered" evidence="4">
    <location>
        <begin position="169"/>
        <end position="234"/>
    </location>
</feature>
<gene>
    <name evidence="6" type="ORF">BCCH1_10410</name>
</gene>
<evidence type="ECO:0000256" key="4">
    <source>
        <dbReference type="SAM" id="MobiDB-lite"/>
    </source>
</evidence>
<sequence length="288" mass="31986">MELRWQDAYQQFSAAEDEQQLFQRIAAYSKRLGFEYCCYGIRVPLPVSKPAVAIFDTYPDGWMAHYQAQNYIEIDSTVRDGALSTNMIVWPDVDRIEPCPLWQDARDFGLSVGVAQSSWAPRGAFGLLSIARRADRLTPAEINMLTLQTNWLANLSHSLMSRFMVPKLAPGGRRHADRARARGAVLDGRGQDRVRNRPDPQHLGADGQLPRQQHPREAGRDEQGPGGRQGDLGRADRDTLTAREGGSATCGCRHAAHSIIGSASFAVQLTLEMLFSMLIRLAICSSFC</sequence>
<reference evidence="6" key="1">
    <citation type="journal article" date="2016" name="Biosci. Biotechnol. Biochem.">
        <title>Bioconversion of AHX to AOH by resting cells of Burkholderia contaminans CH-1.</title>
        <authorList>
            <person name="Choi J.H."/>
            <person name="Kikuchi A."/>
            <person name="Pumkaeo P."/>
            <person name="Hirai H."/>
            <person name="Tokuyama S."/>
            <person name="Kawagishi H."/>
        </authorList>
    </citation>
    <scope>NUCLEOTIDE SEQUENCE</scope>
    <source>
        <strain evidence="6">CH-1</strain>
    </source>
</reference>
<dbReference type="InterPro" id="IPR036693">
    <property type="entry name" value="TF_LuxR_autoind-bd_dom_sf"/>
</dbReference>
<feature type="domain" description="Transcription factor LuxR-like autoinducer-binding" evidence="5">
    <location>
        <begin position="18"/>
        <end position="158"/>
    </location>
</feature>
<accession>A0A250L576</accession>
<feature type="compositionally biased region" description="Basic and acidic residues" evidence="4">
    <location>
        <begin position="214"/>
        <end position="223"/>
    </location>
</feature>
<feature type="compositionally biased region" description="Basic and acidic residues" evidence="4">
    <location>
        <begin position="189"/>
        <end position="200"/>
    </location>
</feature>
<keyword evidence="3" id="KW-0804">Transcription</keyword>
<name>A0A250L576_9BURK</name>
<evidence type="ECO:0000256" key="2">
    <source>
        <dbReference type="ARBA" id="ARBA00023125"/>
    </source>
</evidence>
<dbReference type="SUPFAM" id="SSF75516">
    <property type="entry name" value="Pheromone-binding domain of LuxR-like quorum-sensing transcription factors"/>
    <property type="match status" value="1"/>
</dbReference>
<dbReference type="GO" id="GO:0003677">
    <property type="term" value="F:DNA binding"/>
    <property type="evidence" value="ECO:0007669"/>
    <property type="project" value="UniProtKB-KW"/>
</dbReference>
<dbReference type="Pfam" id="PF03472">
    <property type="entry name" value="Autoind_bind"/>
    <property type="match status" value="1"/>
</dbReference>
<reference evidence="6" key="2">
    <citation type="journal article" date="2017" name="Genome Announc.">
        <title>High-Quality Draft Genome Sequence of Burkholderia contaminans CH-1, a Gram-Negative Bacterium That Metabolizes 2-Azahypoxanthine, a Plant Growth-Regulating Compound.</title>
        <authorList>
            <person name="Choi J.-H."/>
            <person name="Sugiura H."/>
            <person name="Moriuchi R."/>
            <person name="Kawagishi H."/>
            <person name="Dohra H."/>
        </authorList>
    </citation>
    <scope>NUCLEOTIDE SEQUENCE</scope>
    <source>
        <strain evidence="6">CH-1</strain>
    </source>
</reference>
<keyword evidence="2" id="KW-0238">DNA-binding</keyword>
<evidence type="ECO:0000259" key="5">
    <source>
        <dbReference type="Pfam" id="PF03472"/>
    </source>
</evidence>
<dbReference type="AlphaFoldDB" id="A0A250L576"/>